<comment type="subcellular location">
    <subcellularLocation>
        <location evidence="4">Cytoplasm</location>
    </subcellularLocation>
</comment>
<feature type="binding site" evidence="4">
    <location>
        <position position="314"/>
    </location>
    <ligand>
        <name>substrate</name>
    </ligand>
</feature>
<reference evidence="7 8" key="1">
    <citation type="submission" date="2015-01" db="EMBL/GenBank/DDBJ databases">
        <title>Draft genome of the acidophilic iron oxidizer Ferrimicrobium acidiphilum strain T23.</title>
        <authorList>
            <person name="Poehlein A."/>
            <person name="Eisen S."/>
            <person name="Schloemann M."/>
            <person name="Johnson B.D."/>
            <person name="Daniel R."/>
            <person name="Muehling M."/>
        </authorList>
    </citation>
    <scope>NUCLEOTIDE SEQUENCE [LARGE SCALE GENOMIC DNA]</scope>
    <source>
        <strain evidence="7 8">T23</strain>
    </source>
</reference>
<keyword evidence="4" id="KW-0816">Tricarboxylic acid cycle</keyword>
<dbReference type="STRING" id="1121877.FEAC_06680"/>
<dbReference type="FunFam" id="1.20.200.10:FF:000001">
    <property type="entry name" value="Fumarate hydratase, mitochondrial"/>
    <property type="match status" value="1"/>
</dbReference>
<dbReference type="GO" id="GO:0006531">
    <property type="term" value="P:aspartate metabolic process"/>
    <property type="evidence" value="ECO:0007669"/>
    <property type="project" value="TreeGrafter"/>
</dbReference>
<gene>
    <name evidence="4 7" type="primary">fumC</name>
    <name evidence="7" type="ORF">FEAC_06680</name>
</gene>
<feature type="domain" description="Fumarate lyase N-terminal" evidence="5">
    <location>
        <begin position="13"/>
        <end position="337"/>
    </location>
</feature>
<comment type="catalytic activity">
    <reaction evidence="4">
        <text>(S)-malate = fumarate + H2O</text>
        <dbReference type="Rhea" id="RHEA:12460"/>
        <dbReference type="ChEBI" id="CHEBI:15377"/>
        <dbReference type="ChEBI" id="CHEBI:15589"/>
        <dbReference type="ChEBI" id="CHEBI:29806"/>
        <dbReference type="EC" id="4.2.1.2"/>
    </reaction>
</comment>
<feature type="site" description="Important for catalytic activity" evidence="4">
    <location>
        <position position="326"/>
    </location>
</feature>
<evidence type="ECO:0000256" key="1">
    <source>
        <dbReference type="ARBA" id="ARBA00001494"/>
    </source>
</evidence>
<accession>A0A0D8FX52</accession>
<dbReference type="Gene3D" id="1.10.40.30">
    <property type="entry name" value="Fumarase/aspartase (C-terminal domain)"/>
    <property type="match status" value="1"/>
</dbReference>
<dbReference type="PATRIC" id="fig|1121877.4.peg.713"/>
<dbReference type="GO" id="GO:0006099">
    <property type="term" value="P:tricarboxylic acid cycle"/>
    <property type="evidence" value="ECO:0007669"/>
    <property type="project" value="UniProtKB-UniRule"/>
</dbReference>
<feature type="active site" evidence="4">
    <location>
        <position position="313"/>
    </location>
</feature>
<dbReference type="CDD" id="cd01596">
    <property type="entry name" value="Aspartase_like"/>
    <property type="match status" value="1"/>
</dbReference>
<evidence type="ECO:0000256" key="3">
    <source>
        <dbReference type="ARBA" id="ARBA00023239"/>
    </source>
</evidence>
<proteinExistence type="inferred from homology"/>
<dbReference type="Gene3D" id="1.10.275.10">
    <property type="entry name" value="Fumarase/aspartase (N-terminal domain)"/>
    <property type="match status" value="1"/>
</dbReference>
<dbReference type="PRINTS" id="PR00145">
    <property type="entry name" value="ARGSUCLYASE"/>
</dbReference>
<dbReference type="InterPro" id="IPR024083">
    <property type="entry name" value="Fumarase/histidase_N"/>
</dbReference>
<evidence type="ECO:0000313" key="7">
    <source>
        <dbReference type="EMBL" id="KJE77559.1"/>
    </source>
</evidence>
<keyword evidence="4" id="KW-0963">Cytoplasm</keyword>
<dbReference type="Gene3D" id="1.20.200.10">
    <property type="entry name" value="Fumarase/aspartase (Central domain)"/>
    <property type="match status" value="1"/>
</dbReference>
<protein>
    <recommendedName>
        <fullName evidence="4">Fumarate hydratase class II</fullName>
        <shortName evidence="4">Fumarase C</shortName>
        <ecNumber evidence="4">4.2.1.2</ecNumber>
    </recommendedName>
    <alternativeName>
        <fullName evidence="4">Aerobic fumarase</fullName>
    </alternativeName>
    <alternativeName>
        <fullName evidence="4">Iron-independent fumarase</fullName>
    </alternativeName>
</protein>
<dbReference type="Proteomes" id="UP000032336">
    <property type="component" value="Unassembled WGS sequence"/>
</dbReference>
<dbReference type="PANTHER" id="PTHR42696">
    <property type="entry name" value="ASPARTATE AMMONIA-LYASE"/>
    <property type="match status" value="1"/>
</dbReference>
<dbReference type="GO" id="GO:0006106">
    <property type="term" value="P:fumarate metabolic process"/>
    <property type="evidence" value="ECO:0007669"/>
    <property type="project" value="InterPro"/>
</dbReference>
<dbReference type="NCBIfam" id="NF008909">
    <property type="entry name" value="PRK12273.1"/>
    <property type="match status" value="1"/>
</dbReference>
<sequence>MTEEMRIEHDSMGEIEVPATALWGAQTQRAVANFPISGQRIPMSLIRGLVWIKWAAARTNADLGILDAEVSNAIVSACEEVLGGAHDDQFPIDIYQTGSGTSSNMNVNEVIARLASSRLGKPVLPNDHVNASQSSNDVFPTAMHLGVLLELSELLLPALNRLVEGLERKAAEFSEVVKSGRTHLMDATPITLGQEFSGYAAAIRRSIVRIELARDDVGEVPLGGTAVGTGLNAPPGFADGVLMRLRERLNVPIREASNHFEAHGARDAIVFLSGALKTLAMAYYKLANDLRWMSSGPRCGLGEIHLPDLQPGSSIMPGKVNPVVPEAMCQVVARVIGNDATIAFGGSAGNFELNVMQPIMGVAVLDSMQIMATIADAMVTKCVNGIEANVERCRTYALSSPSIGTSLNPYIGYEQAAKVIKEALATDKDLRTVVLEKGLLSEAEVDVALDVMAMTKGGIIR</sequence>
<evidence type="ECO:0000259" key="5">
    <source>
        <dbReference type="Pfam" id="PF00206"/>
    </source>
</evidence>
<comment type="miscellaneous">
    <text evidence="4">There are 2 substrate-binding sites: the catalytic A site, and the non-catalytic B site that may play a role in the transfer of substrate or product between the active site and the solvent. Alternatively, the B site may bind allosteric effectors.</text>
</comment>
<dbReference type="PRINTS" id="PR00149">
    <property type="entry name" value="FUMRATELYASE"/>
</dbReference>
<dbReference type="InterPro" id="IPR051546">
    <property type="entry name" value="Aspartate_Ammonia-Lyase"/>
</dbReference>
<feature type="binding site" evidence="4">
    <location>
        <begin position="134"/>
        <end position="136"/>
    </location>
    <ligand>
        <name>substrate</name>
    </ligand>
</feature>
<organism evidence="7 8">
    <name type="scientific">Ferrimicrobium acidiphilum DSM 19497</name>
    <dbReference type="NCBI Taxonomy" id="1121877"/>
    <lineage>
        <taxon>Bacteria</taxon>
        <taxon>Bacillati</taxon>
        <taxon>Actinomycetota</taxon>
        <taxon>Acidimicrobiia</taxon>
        <taxon>Acidimicrobiales</taxon>
        <taxon>Acidimicrobiaceae</taxon>
        <taxon>Ferrimicrobium</taxon>
    </lineage>
</organism>
<dbReference type="AlphaFoldDB" id="A0A0D8FX52"/>
<dbReference type="InterPro" id="IPR020557">
    <property type="entry name" value="Fumarate_lyase_CS"/>
</dbReference>
<dbReference type="EMBL" id="JXUW01000004">
    <property type="protein sequence ID" value="KJE77559.1"/>
    <property type="molecule type" value="Genomic_DNA"/>
</dbReference>
<comment type="catalytic activity">
    <reaction evidence="1">
        <text>L-aspartate = fumarate + NH4(+)</text>
        <dbReference type="Rhea" id="RHEA:16601"/>
        <dbReference type="ChEBI" id="CHEBI:28938"/>
        <dbReference type="ChEBI" id="CHEBI:29806"/>
        <dbReference type="ChEBI" id="CHEBI:29991"/>
        <dbReference type="EC" id="4.3.1.1"/>
    </reaction>
</comment>
<feature type="binding site" evidence="4">
    <location>
        <begin position="99"/>
        <end position="101"/>
    </location>
    <ligand>
        <name>substrate</name>
    </ligand>
</feature>
<evidence type="ECO:0000259" key="6">
    <source>
        <dbReference type="Pfam" id="PF10415"/>
    </source>
</evidence>
<dbReference type="OrthoDB" id="9802809at2"/>
<dbReference type="Pfam" id="PF10415">
    <property type="entry name" value="FumaraseC_C"/>
    <property type="match status" value="1"/>
</dbReference>
<dbReference type="SUPFAM" id="SSF48557">
    <property type="entry name" value="L-aspartase-like"/>
    <property type="match status" value="1"/>
</dbReference>
<dbReference type="UniPathway" id="UPA00223">
    <property type="reaction ID" value="UER01007"/>
</dbReference>
<keyword evidence="8" id="KW-1185">Reference proteome</keyword>
<evidence type="ECO:0000256" key="4">
    <source>
        <dbReference type="HAMAP-Rule" id="MF_00743"/>
    </source>
</evidence>
<dbReference type="InterPro" id="IPR000362">
    <property type="entry name" value="Fumarate_lyase_fam"/>
</dbReference>
<dbReference type="GO" id="GO:0008797">
    <property type="term" value="F:aspartate ammonia-lyase activity"/>
    <property type="evidence" value="ECO:0007669"/>
    <property type="project" value="UniProtKB-EC"/>
</dbReference>
<comment type="caution">
    <text evidence="4">Lacks conserved residue(s) required for the propagation of feature annotation.</text>
</comment>
<comment type="pathway">
    <text evidence="4">Carbohydrate metabolism; tricarboxylic acid cycle; (S)-malate from fumarate: step 1/1.</text>
</comment>
<feature type="binding site" evidence="4">
    <location>
        <begin position="319"/>
        <end position="321"/>
    </location>
    <ligand>
        <name>substrate</name>
    </ligand>
</feature>
<dbReference type="FunFam" id="1.10.275.10:FF:000001">
    <property type="entry name" value="Fumarate hydratase, mitochondrial"/>
    <property type="match status" value="1"/>
</dbReference>
<dbReference type="GeneID" id="78371969"/>
<dbReference type="GO" id="GO:0005829">
    <property type="term" value="C:cytosol"/>
    <property type="evidence" value="ECO:0007669"/>
    <property type="project" value="TreeGrafter"/>
</dbReference>
<evidence type="ECO:0000256" key="2">
    <source>
        <dbReference type="ARBA" id="ARBA00009084"/>
    </source>
</evidence>
<feature type="domain" description="Fumarase C C-terminal" evidence="6">
    <location>
        <begin position="405"/>
        <end position="456"/>
    </location>
</feature>
<dbReference type="eggNOG" id="COG0114">
    <property type="taxonomic scope" value="Bacteria"/>
</dbReference>
<dbReference type="InterPro" id="IPR018951">
    <property type="entry name" value="Fumarase_C_C"/>
</dbReference>
<dbReference type="InterPro" id="IPR022761">
    <property type="entry name" value="Fumarate_lyase_N"/>
</dbReference>
<dbReference type="HAMAP" id="MF_00743">
    <property type="entry name" value="FumaraseC"/>
    <property type="match status" value="1"/>
</dbReference>
<keyword evidence="3 4" id="KW-0456">Lyase</keyword>
<dbReference type="InterPro" id="IPR008948">
    <property type="entry name" value="L-Aspartase-like"/>
</dbReference>
<dbReference type="GO" id="GO:0004333">
    <property type="term" value="F:fumarate hydratase activity"/>
    <property type="evidence" value="ECO:0007669"/>
    <property type="project" value="UniProtKB-UniRule"/>
</dbReference>
<dbReference type="Pfam" id="PF00206">
    <property type="entry name" value="Lyase_1"/>
    <property type="match status" value="1"/>
</dbReference>
<dbReference type="EC" id="4.2.1.2" evidence="4"/>
<dbReference type="InterPro" id="IPR005677">
    <property type="entry name" value="Fum_hydII"/>
</dbReference>
<dbReference type="FunFam" id="1.10.40.30:FF:000002">
    <property type="entry name" value="Fumarate hydratase class II"/>
    <property type="match status" value="1"/>
</dbReference>
<feature type="active site" description="Proton donor/acceptor" evidence="4">
    <location>
        <position position="183"/>
    </location>
</feature>
<comment type="similarity">
    <text evidence="2 4">Belongs to the class-II fumarase/aspartase family. Fumarase subfamily.</text>
</comment>
<comment type="subunit">
    <text evidence="4">Homotetramer.</text>
</comment>
<evidence type="ECO:0000313" key="8">
    <source>
        <dbReference type="Proteomes" id="UP000032336"/>
    </source>
</evidence>
<feature type="binding site" evidence="4">
    <location>
        <position position="182"/>
    </location>
    <ligand>
        <name>substrate</name>
    </ligand>
</feature>
<dbReference type="RefSeq" id="WP_035388600.1">
    <property type="nucleotide sequence ID" value="NZ_JQKF01000003.1"/>
</dbReference>
<name>A0A0D8FX52_9ACTN</name>
<comment type="caution">
    <text evidence="7">The sequence shown here is derived from an EMBL/GenBank/DDBJ whole genome shotgun (WGS) entry which is preliminary data.</text>
</comment>
<comment type="function">
    <text evidence="4">Involved in the TCA cycle. Catalyzes the stereospecific interconversion of fumarate to L-malate.</text>
</comment>
<dbReference type="PROSITE" id="PS00163">
    <property type="entry name" value="FUMARATE_LYASES"/>
    <property type="match status" value="1"/>
</dbReference>
<dbReference type="PANTHER" id="PTHR42696:SF2">
    <property type="entry name" value="ASPARTATE AMMONIA-LYASE"/>
    <property type="match status" value="1"/>
</dbReference>